<accession>A0A7M4DF80</accession>
<keyword evidence="1" id="KW-1133">Transmembrane helix</keyword>
<proteinExistence type="predicted"/>
<dbReference type="PROSITE" id="PS51257">
    <property type="entry name" value="PROKAR_LIPOPROTEIN"/>
    <property type="match status" value="1"/>
</dbReference>
<gene>
    <name evidence="2" type="ORF">HALOF300_00771</name>
</gene>
<dbReference type="AlphaFoldDB" id="A0A7M4DF80"/>
<evidence type="ECO:0000313" key="3">
    <source>
        <dbReference type="Proteomes" id="UP000419743"/>
    </source>
</evidence>
<keyword evidence="1" id="KW-0812">Transmembrane</keyword>
<dbReference type="Proteomes" id="UP000419743">
    <property type="component" value="Unassembled WGS sequence"/>
</dbReference>
<reference evidence="2 3" key="1">
    <citation type="submission" date="2019-11" db="EMBL/GenBank/DDBJ databases">
        <authorList>
            <person name="Criscuolo A."/>
        </authorList>
    </citation>
    <scope>NUCLEOTIDE SEQUENCE [LARGE SCALE GENOMIC DNA]</scope>
    <source>
        <strain evidence="2">CIP111667</strain>
    </source>
</reference>
<sequence length="280" mass="28396">MGSVRGVWPVGAAIATIALAATALTGCSWFGLEPPEPVTCAQSGTPATAAGETAPVLTIAQGSTSDLVLVVYADGNVAMHADADAAAVPATAAVALPRYAGGPYQGGAVGSWEGGYLNACALDRLHELAQDGLWGDPEPGVVQVTDQPETHFHYTDGGSVADVSVYAHDSGYTSGLSWAERRARDKIVALTDFLDVNVVAAGGTLPVTELQIDGDGAVAGDFTWPLAAAPADLLGDAGCAVVVEADAVTLYTYALENDLGVLEHNLAIRALPPGVAGCQR</sequence>
<dbReference type="EMBL" id="CACRYJ010000014">
    <property type="protein sequence ID" value="VZO35573.1"/>
    <property type="molecule type" value="Genomic_DNA"/>
</dbReference>
<evidence type="ECO:0008006" key="4">
    <source>
        <dbReference type="Google" id="ProtNLM"/>
    </source>
</evidence>
<protein>
    <recommendedName>
        <fullName evidence="4">Lipoprotein</fullName>
    </recommendedName>
</protein>
<evidence type="ECO:0000313" key="2">
    <source>
        <dbReference type="EMBL" id="VZO35573.1"/>
    </source>
</evidence>
<comment type="caution">
    <text evidence="2">The sequence shown here is derived from an EMBL/GenBank/DDBJ whole genome shotgun (WGS) entry which is preliminary data.</text>
</comment>
<feature type="transmembrane region" description="Helical" evidence="1">
    <location>
        <begin position="7"/>
        <end position="32"/>
    </location>
</feature>
<evidence type="ECO:0000256" key="1">
    <source>
        <dbReference type="SAM" id="Phobius"/>
    </source>
</evidence>
<name>A0A7M4DF80_9MICO</name>
<organism evidence="2 3">
    <name type="scientific">Occultella aeris</name>
    <dbReference type="NCBI Taxonomy" id="2761496"/>
    <lineage>
        <taxon>Bacteria</taxon>
        <taxon>Bacillati</taxon>
        <taxon>Actinomycetota</taxon>
        <taxon>Actinomycetes</taxon>
        <taxon>Micrococcales</taxon>
        <taxon>Ruaniaceae</taxon>
        <taxon>Occultella</taxon>
    </lineage>
</organism>
<keyword evidence="3" id="KW-1185">Reference proteome</keyword>
<keyword evidence="1" id="KW-0472">Membrane</keyword>